<evidence type="ECO:0000256" key="1">
    <source>
        <dbReference type="SAM" id="Phobius"/>
    </source>
</evidence>
<accession>U4KZ41</accession>
<dbReference type="EMBL" id="HF935329">
    <property type="protein sequence ID" value="CCX06975.1"/>
    <property type="molecule type" value="Genomic_DNA"/>
</dbReference>
<protein>
    <submittedName>
        <fullName evidence="2">Uncharacterized protein</fullName>
    </submittedName>
</protein>
<name>U4KZ41_PYROM</name>
<sequence length="77" mass="9033">MNNTPRLFNAIMKRTARAFKEEHPFFIYPKNTRAQPVHAKFFIQRLGRTAGMYVPIMTMFFGWPFFGKYIITKTGGP</sequence>
<organism evidence="2 3">
    <name type="scientific">Pyronema omphalodes (strain CBS 100304)</name>
    <name type="common">Pyronema confluens</name>
    <dbReference type="NCBI Taxonomy" id="1076935"/>
    <lineage>
        <taxon>Eukaryota</taxon>
        <taxon>Fungi</taxon>
        <taxon>Dikarya</taxon>
        <taxon>Ascomycota</taxon>
        <taxon>Pezizomycotina</taxon>
        <taxon>Pezizomycetes</taxon>
        <taxon>Pezizales</taxon>
        <taxon>Pyronemataceae</taxon>
        <taxon>Pyronema</taxon>
    </lineage>
</organism>
<keyword evidence="1" id="KW-1133">Transmembrane helix</keyword>
<dbReference type="Proteomes" id="UP000018144">
    <property type="component" value="Unassembled WGS sequence"/>
</dbReference>
<reference evidence="2 3" key="1">
    <citation type="journal article" date="2013" name="PLoS Genet.">
        <title>The genome and development-dependent transcriptomes of Pyronema confluens: a window into fungal evolution.</title>
        <authorList>
            <person name="Traeger S."/>
            <person name="Altegoer F."/>
            <person name="Freitag M."/>
            <person name="Gabaldon T."/>
            <person name="Kempken F."/>
            <person name="Kumar A."/>
            <person name="Marcet-Houben M."/>
            <person name="Poggeler S."/>
            <person name="Stajich J.E."/>
            <person name="Nowrousian M."/>
        </authorList>
    </citation>
    <scope>NUCLEOTIDE SEQUENCE [LARGE SCALE GENOMIC DNA]</scope>
    <source>
        <strain evidence="3">CBS 100304</strain>
        <tissue evidence="2">Vegetative mycelium</tissue>
    </source>
</reference>
<dbReference type="OrthoDB" id="5279127at2759"/>
<dbReference type="AlphaFoldDB" id="U4KZ41"/>
<evidence type="ECO:0000313" key="2">
    <source>
        <dbReference type="EMBL" id="CCX06975.1"/>
    </source>
</evidence>
<gene>
    <name evidence="2" type="ORF">PCON_06562</name>
</gene>
<feature type="transmembrane region" description="Helical" evidence="1">
    <location>
        <begin position="50"/>
        <end position="71"/>
    </location>
</feature>
<keyword evidence="3" id="KW-1185">Reference proteome</keyword>
<evidence type="ECO:0000313" key="3">
    <source>
        <dbReference type="Proteomes" id="UP000018144"/>
    </source>
</evidence>
<keyword evidence="1" id="KW-0812">Transmembrane</keyword>
<proteinExistence type="predicted"/>
<keyword evidence="1" id="KW-0472">Membrane</keyword>